<evidence type="ECO:0000313" key="3">
    <source>
        <dbReference type="EMBL" id="BBY51032.1"/>
    </source>
</evidence>
<dbReference type="Proteomes" id="UP000467428">
    <property type="component" value="Chromosome"/>
</dbReference>
<evidence type="ECO:0000259" key="2">
    <source>
        <dbReference type="Pfam" id="PF00534"/>
    </source>
</evidence>
<dbReference type="Gene3D" id="3.40.50.2000">
    <property type="entry name" value="Glycogen Phosphorylase B"/>
    <property type="match status" value="2"/>
</dbReference>
<organism evidence="3 4">
    <name type="scientific">Mycolicibacterium arabiense</name>
    <dbReference type="NCBI Taxonomy" id="1286181"/>
    <lineage>
        <taxon>Bacteria</taxon>
        <taxon>Bacillati</taxon>
        <taxon>Actinomycetota</taxon>
        <taxon>Actinomycetes</taxon>
        <taxon>Mycobacteriales</taxon>
        <taxon>Mycobacteriaceae</taxon>
        <taxon>Mycolicibacterium</taxon>
    </lineage>
</organism>
<dbReference type="SUPFAM" id="SSF53756">
    <property type="entry name" value="UDP-Glycosyltransferase/glycogen phosphorylase"/>
    <property type="match status" value="1"/>
</dbReference>
<feature type="domain" description="Glycosyl transferase family 1" evidence="2">
    <location>
        <begin position="187"/>
        <end position="324"/>
    </location>
</feature>
<accession>A0A7I7S2B2</accession>
<dbReference type="RefSeq" id="WP_163921018.1">
    <property type="nucleotide sequence ID" value="NZ_AP022593.1"/>
</dbReference>
<proteinExistence type="predicted"/>
<name>A0A7I7S2B2_9MYCO</name>
<dbReference type="GO" id="GO:0016757">
    <property type="term" value="F:glycosyltransferase activity"/>
    <property type="evidence" value="ECO:0007669"/>
    <property type="project" value="InterPro"/>
</dbReference>
<dbReference type="Pfam" id="PF00534">
    <property type="entry name" value="Glycos_transf_1"/>
    <property type="match status" value="1"/>
</dbReference>
<protein>
    <recommendedName>
        <fullName evidence="2">Glycosyl transferase family 1 domain-containing protein</fullName>
    </recommendedName>
</protein>
<reference evidence="3 4" key="1">
    <citation type="journal article" date="2019" name="Emerg. Microbes Infect.">
        <title>Comprehensive subspecies identification of 175 nontuberculous mycobacteria species based on 7547 genomic profiles.</title>
        <authorList>
            <person name="Matsumoto Y."/>
            <person name="Kinjo T."/>
            <person name="Motooka D."/>
            <person name="Nabeya D."/>
            <person name="Jung N."/>
            <person name="Uechi K."/>
            <person name="Horii T."/>
            <person name="Iida T."/>
            <person name="Fujita J."/>
            <person name="Nakamura S."/>
        </authorList>
    </citation>
    <scope>NUCLEOTIDE SEQUENCE [LARGE SCALE GENOMIC DNA]</scope>
    <source>
        <strain evidence="3 4">JCM 18538</strain>
    </source>
</reference>
<dbReference type="AlphaFoldDB" id="A0A7I7S2B2"/>
<dbReference type="GO" id="GO:0009103">
    <property type="term" value="P:lipopolysaccharide biosynthetic process"/>
    <property type="evidence" value="ECO:0007669"/>
    <property type="project" value="TreeGrafter"/>
</dbReference>
<gene>
    <name evidence="3" type="ORF">MARA_45000</name>
</gene>
<evidence type="ECO:0000313" key="4">
    <source>
        <dbReference type="Proteomes" id="UP000467428"/>
    </source>
</evidence>
<keyword evidence="1" id="KW-0808">Transferase</keyword>
<evidence type="ECO:0000256" key="1">
    <source>
        <dbReference type="ARBA" id="ARBA00022679"/>
    </source>
</evidence>
<dbReference type="PANTHER" id="PTHR46401:SF2">
    <property type="entry name" value="GLYCOSYLTRANSFERASE WBBK-RELATED"/>
    <property type="match status" value="1"/>
</dbReference>
<geneLocation type="plasmid" evidence="4">
    <name>pjcm18538 dna</name>
</geneLocation>
<sequence length="351" mass="36769">MRSSAARCVYGALALRPGGSGVQTYIREYLREVPALLPDAEIAAVVQRDAVDDLPGEVRPVTRPVSSGAVRAVLGSFPTFSCQAFHALDVDLPVATHAFTIATVHDLSVFDMPSASTRFRAAGERRLVSHALRKADLLLAVSQFTAERIKAISGRDSTVVELAPACWARPPEARQIAAVRAKYGLPNRFVLQVGTVEPRKDVALVAEAAAALDVPCVLAGAGSTGPAAPRTAVGLGYVDVEDLPALYHMATITAYASKYEGFGLPPVEAMACGAAVVASAVGALPQVVGDGAVLPKSSRLADWVAAMRPLLCDPAARDDLRAKALQAAATMTWHRTTELSIKACRDAGAPL</sequence>
<dbReference type="InterPro" id="IPR001296">
    <property type="entry name" value="Glyco_trans_1"/>
</dbReference>
<dbReference type="EMBL" id="AP022593">
    <property type="protein sequence ID" value="BBY51032.1"/>
    <property type="molecule type" value="Genomic_DNA"/>
</dbReference>
<keyword evidence="4" id="KW-1185">Reference proteome</keyword>
<dbReference type="PANTHER" id="PTHR46401">
    <property type="entry name" value="GLYCOSYLTRANSFERASE WBBK-RELATED"/>
    <property type="match status" value="1"/>
</dbReference>
<dbReference type="KEGG" id="marz:MARA_45000"/>